<dbReference type="SUPFAM" id="SSF53041">
    <property type="entry name" value="Resolvase-like"/>
    <property type="match status" value="1"/>
</dbReference>
<evidence type="ECO:0000259" key="3">
    <source>
        <dbReference type="PROSITE" id="PS51737"/>
    </source>
</evidence>
<dbReference type="SMART" id="SM00857">
    <property type="entry name" value="Resolvase"/>
    <property type="match status" value="1"/>
</dbReference>
<sequence length="612" mass="67277">MTVRAAIYARYSSDLQSDASIEDQVRLCNEKAESEGWKIGNCYTDAGISGASLLRSGIQGLLTAAMNGEFEILLCEALDRLSRDQEDIAGLYKRMEFAGVKIITLSEGEISTLHIGLKGTMNAMFLKDLADKTRRGLRGRVEKGKSGGGLAYGYKVVKQFDANGEAIRGDREISEEQAEIVKRIFREYSHENKSPKAIAAQLNKEAIPCPSGSTWGASTINGNRRRGTGILNNELYRGKLIWNRNRMVKDPSTGRRVSRQNDESVWIRKEMPELRILPKELWNAAKARQAVLDKAKPALWRTNRPQYLLSGLTKCGVCGGGYSKINSSHYGCSASKNKGEAVCANRKTIKREILEGYVLDALKTRLMQTDLVEVFCKEYTNHLNMLNNQKSATKKRHRSELTTLEKERVNLIQAIKDGVPAAMIKDDLERVTTRKEEVSALLAAEPANKPLLHPAMASRFHQSVKDLASVLNQDGARSEASEHLRGLVDKIVLTPKADEDGLTIDLYGDLSGILNMSIGDKNMNLIERLALSPVNDNSPQAFQQDSNGSGGTLLTLSSLLINAFDIASKPPISTTASALLSKSPITEGVHASMGADYTYIQPSLTSEGWKNG</sequence>
<dbReference type="Pfam" id="PF07508">
    <property type="entry name" value="Recombinase"/>
    <property type="match status" value="1"/>
</dbReference>
<evidence type="ECO:0000256" key="1">
    <source>
        <dbReference type="SAM" id="Coils"/>
    </source>
</evidence>
<comment type="caution">
    <text evidence="4">The sequence shown here is derived from an EMBL/GenBank/DDBJ whole genome shotgun (WGS) entry which is preliminary data.</text>
</comment>
<dbReference type="Gene3D" id="3.40.50.1390">
    <property type="entry name" value="Resolvase, N-terminal catalytic domain"/>
    <property type="match status" value="1"/>
</dbReference>
<protein>
    <submittedName>
        <fullName evidence="4">Resolvase</fullName>
    </submittedName>
</protein>
<dbReference type="GO" id="GO:0000150">
    <property type="term" value="F:DNA strand exchange activity"/>
    <property type="evidence" value="ECO:0007669"/>
    <property type="project" value="InterPro"/>
</dbReference>
<accession>A0A2A5AMH2</accession>
<evidence type="ECO:0000313" key="4">
    <source>
        <dbReference type="EMBL" id="PCJ20513.1"/>
    </source>
</evidence>
<dbReference type="Pfam" id="PF00239">
    <property type="entry name" value="Resolvase"/>
    <property type="match status" value="1"/>
</dbReference>
<dbReference type="InterPro" id="IPR038109">
    <property type="entry name" value="DNA_bind_recomb_sf"/>
</dbReference>
<keyword evidence="1" id="KW-0175">Coiled coil</keyword>
<reference evidence="5" key="1">
    <citation type="submission" date="2017-08" db="EMBL/GenBank/DDBJ databases">
        <title>A dynamic microbial community with high functional redundancy inhabits the cold, oxic subseafloor aquifer.</title>
        <authorList>
            <person name="Tully B.J."/>
            <person name="Wheat C.G."/>
            <person name="Glazer B.T."/>
            <person name="Huber J.A."/>
        </authorList>
    </citation>
    <scope>NUCLEOTIDE SEQUENCE [LARGE SCALE GENOMIC DNA]</scope>
</reference>
<organism evidence="4 5">
    <name type="scientific">SAR86 cluster bacterium</name>
    <dbReference type="NCBI Taxonomy" id="2030880"/>
    <lineage>
        <taxon>Bacteria</taxon>
        <taxon>Pseudomonadati</taxon>
        <taxon>Pseudomonadota</taxon>
        <taxon>Gammaproteobacteria</taxon>
        <taxon>SAR86 cluster</taxon>
    </lineage>
</organism>
<dbReference type="Gene3D" id="3.90.1750.20">
    <property type="entry name" value="Putative Large Serine Recombinase, Chain B, Domain 2"/>
    <property type="match status" value="1"/>
</dbReference>
<dbReference type="AlphaFoldDB" id="A0A2A5AMH2"/>
<dbReference type="GO" id="GO:0003677">
    <property type="term" value="F:DNA binding"/>
    <property type="evidence" value="ECO:0007669"/>
    <property type="project" value="InterPro"/>
</dbReference>
<evidence type="ECO:0000313" key="5">
    <source>
        <dbReference type="Proteomes" id="UP000218327"/>
    </source>
</evidence>
<proteinExistence type="predicted"/>
<feature type="coiled-coil region" evidence="1">
    <location>
        <begin position="376"/>
        <end position="414"/>
    </location>
</feature>
<dbReference type="Pfam" id="PF13408">
    <property type="entry name" value="Zn_ribbon_recom"/>
    <property type="match status" value="1"/>
</dbReference>
<dbReference type="EMBL" id="NVVJ01000079">
    <property type="protein sequence ID" value="PCJ20513.1"/>
    <property type="molecule type" value="Genomic_DNA"/>
</dbReference>
<dbReference type="CDD" id="cd00338">
    <property type="entry name" value="Ser_Recombinase"/>
    <property type="match status" value="1"/>
</dbReference>
<dbReference type="InterPro" id="IPR011109">
    <property type="entry name" value="DNA_bind_recombinase_dom"/>
</dbReference>
<dbReference type="PROSITE" id="PS51736">
    <property type="entry name" value="RECOMBINASES_3"/>
    <property type="match status" value="1"/>
</dbReference>
<dbReference type="InterPro" id="IPR050639">
    <property type="entry name" value="SSR_resolvase"/>
</dbReference>
<dbReference type="PROSITE" id="PS51737">
    <property type="entry name" value="RECOMBINASE_DNA_BIND"/>
    <property type="match status" value="1"/>
</dbReference>
<dbReference type="PANTHER" id="PTHR30461">
    <property type="entry name" value="DNA-INVERTASE FROM LAMBDOID PROPHAGE"/>
    <property type="match status" value="1"/>
</dbReference>
<name>A0A2A5AMH2_9GAMM</name>
<feature type="domain" description="Recombinase" evidence="3">
    <location>
        <begin position="151"/>
        <end position="298"/>
    </location>
</feature>
<dbReference type="InterPro" id="IPR006119">
    <property type="entry name" value="Resolv_N"/>
</dbReference>
<feature type="domain" description="Resolvase/invertase-type recombinase catalytic" evidence="2">
    <location>
        <begin position="4"/>
        <end position="155"/>
    </location>
</feature>
<dbReference type="PANTHER" id="PTHR30461:SF23">
    <property type="entry name" value="DNA RECOMBINASE-RELATED"/>
    <property type="match status" value="1"/>
</dbReference>
<evidence type="ECO:0000259" key="2">
    <source>
        <dbReference type="PROSITE" id="PS51736"/>
    </source>
</evidence>
<gene>
    <name evidence="4" type="ORF">COA96_15750</name>
</gene>
<dbReference type="Proteomes" id="UP000218327">
    <property type="component" value="Unassembled WGS sequence"/>
</dbReference>
<dbReference type="InterPro" id="IPR036162">
    <property type="entry name" value="Resolvase-like_N_sf"/>
</dbReference>
<dbReference type="InterPro" id="IPR025827">
    <property type="entry name" value="Zn_ribbon_recom_dom"/>
</dbReference>